<sequence length="71" mass="8061">MMKVWWLTSLAWIILFSATAIFIGVREVDGSGLEQTPELRMASFAVLGVCFLFILICQLVFLFFALKSKKN</sequence>
<dbReference type="RefSeq" id="WP_049112829.1">
    <property type="nucleotide sequence ID" value="NZ_JBNTQB010000035.1"/>
</dbReference>
<gene>
    <name evidence="2" type="ORF">FPL01_21850</name>
</gene>
<keyword evidence="3" id="KW-1185">Reference proteome</keyword>
<evidence type="ECO:0000256" key="1">
    <source>
        <dbReference type="SAM" id="Phobius"/>
    </source>
</evidence>
<proteinExistence type="predicted"/>
<protein>
    <submittedName>
        <fullName evidence="2">DUF3923 family protein</fullName>
    </submittedName>
</protein>
<evidence type="ECO:0000313" key="3">
    <source>
        <dbReference type="Proteomes" id="UP000464796"/>
    </source>
</evidence>
<dbReference type="Proteomes" id="UP000464796">
    <property type="component" value="Chromosome"/>
</dbReference>
<keyword evidence="1" id="KW-0472">Membrane</keyword>
<dbReference type="InterPro" id="IPR025037">
    <property type="entry name" value="DUF3923"/>
</dbReference>
<dbReference type="EMBL" id="CP041979">
    <property type="protein sequence ID" value="QHH91051.1"/>
    <property type="molecule type" value="Genomic_DNA"/>
</dbReference>
<evidence type="ECO:0000313" key="2">
    <source>
        <dbReference type="EMBL" id="QHH91051.1"/>
    </source>
</evidence>
<reference evidence="2 3" key="1">
    <citation type="submission" date="2019-07" db="EMBL/GenBank/DDBJ databases">
        <authorList>
            <person name="Yu W.S."/>
            <person name="Cheong H.-M."/>
            <person name="Choi Y."/>
            <person name="Hwang K.J."/>
            <person name="Jung K."/>
            <person name="Lee S."/>
            <person name="Choi C."/>
        </authorList>
    </citation>
    <scope>NUCLEOTIDE SEQUENCE [LARGE SCALE GENOMIC DNA]</scope>
    <source>
        <strain evidence="2 3">NCCP 15909</strain>
    </source>
</reference>
<name>A0ABX6IAN7_9BACI</name>
<feature type="transmembrane region" description="Helical" evidence="1">
    <location>
        <begin position="44"/>
        <end position="66"/>
    </location>
</feature>
<keyword evidence="1" id="KW-1133">Transmembrane helix</keyword>
<dbReference type="Pfam" id="PF13061">
    <property type="entry name" value="DUF3923"/>
    <property type="match status" value="1"/>
</dbReference>
<accession>A0ABX6IAN7</accession>
<organism evidence="2 3">
    <name type="scientific">Bacillus pacificus</name>
    <dbReference type="NCBI Taxonomy" id="2026187"/>
    <lineage>
        <taxon>Bacteria</taxon>
        <taxon>Bacillati</taxon>
        <taxon>Bacillota</taxon>
        <taxon>Bacilli</taxon>
        <taxon>Bacillales</taxon>
        <taxon>Bacillaceae</taxon>
        <taxon>Bacillus</taxon>
        <taxon>Bacillus cereus group</taxon>
    </lineage>
</organism>
<keyword evidence="1" id="KW-0812">Transmembrane</keyword>